<accession>A0AAD5YAC3</accession>
<dbReference type="InterPro" id="IPR013105">
    <property type="entry name" value="TPR_2"/>
</dbReference>
<dbReference type="Pfam" id="PF00564">
    <property type="entry name" value="PB1"/>
    <property type="match status" value="1"/>
</dbReference>
<dbReference type="EMBL" id="JADGKB010000010">
    <property type="protein sequence ID" value="KAJ3260676.1"/>
    <property type="molecule type" value="Genomic_DNA"/>
</dbReference>
<protein>
    <recommendedName>
        <fullName evidence="5">PB1 domain-containing protein</fullName>
    </recommendedName>
</protein>
<dbReference type="InterPro" id="IPR011990">
    <property type="entry name" value="TPR-like_helical_dom_sf"/>
</dbReference>
<reference evidence="7" key="1">
    <citation type="submission" date="2020-05" db="EMBL/GenBank/DDBJ databases">
        <title>Phylogenomic resolution of chytrid fungi.</title>
        <authorList>
            <person name="Stajich J.E."/>
            <person name="Amses K."/>
            <person name="Simmons R."/>
            <person name="Seto K."/>
            <person name="Myers J."/>
            <person name="Bonds A."/>
            <person name="Quandt C.A."/>
            <person name="Barry K."/>
            <person name="Liu P."/>
            <person name="Grigoriev I."/>
            <person name="Longcore J.E."/>
            <person name="James T.Y."/>
        </authorList>
    </citation>
    <scope>NUCLEOTIDE SEQUENCE</scope>
    <source>
        <strain evidence="7">PLAUS21</strain>
    </source>
</reference>
<dbReference type="Gene3D" id="1.25.40.10">
    <property type="entry name" value="Tetratricopeptide repeat domain"/>
    <property type="match status" value="1"/>
</dbReference>
<dbReference type="SMART" id="SM00666">
    <property type="entry name" value="PB1"/>
    <property type="match status" value="1"/>
</dbReference>
<evidence type="ECO:0000256" key="2">
    <source>
        <dbReference type="ARBA" id="ARBA00022803"/>
    </source>
</evidence>
<dbReference type="Proteomes" id="UP001210925">
    <property type="component" value="Unassembled WGS sequence"/>
</dbReference>
<feature type="repeat" description="TPR" evidence="3">
    <location>
        <begin position="107"/>
        <end position="140"/>
    </location>
</feature>
<keyword evidence="8" id="KW-1185">Reference proteome</keyword>
<dbReference type="CDD" id="cd05992">
    <property type="entry name" value="PB1"/>
    <property type="match status" value="1"/>
</dbReference>
<dbReference type="InterPro" id="IPR019734">
    <property type="entry name" value="TPR_rpt"/>
</dbReference>
<keyword evidence="2 3" id="KW-0802">TPR repeat</keyword>
<keyword evidence="1" id="KW-0677">Repeat</keyword>
<dbReference type="PROSITE" id="PS50005">
    <property type="entry name" value="TPR"/>
    <property type="match status" value="1"/>
</dbReference>
<dbReference type="InterPro" id="IPR053793">
    <property type="entry name" value="PB1-like"/>
</dbReference>
<organism evidence="7 8">
    <name type="scientific">Boothiomyces macroporosus</name>
    <dbReference type="NCBI Taxonomy" id="261099"/>
    <lineage>
        <taxon>Eukaryota</taxon>
        <taxon>Fungi</taxon>
        <taxon>Fungi incertae sedis</taxon>
        <taxon>Chytridiomycota</taxon>
        <taxon>Chytridiomycota incertae sedis</taxon>
        <taxon>Chytridiomycetes</taxon>
        <taxon>Rhizophydiales</taxon>
        <taxon>Terramycetaceae</taxon>
        <taxon>Boothiomyces</taxon>
    </lineage>
</organism>
<dbReference type="Gene3D" id="3.10.20.90">
    <property type="entry name" value="Phosphatidylinositol 3-kinase Catalytic Subunit, Chain A, domain 1"/>
    <property type="match status" value="1"/>
</dbReference>
<dbReference type="SUPFAM" id="SSF54277">
    <property type="entry name" value="CAD &amp; PB1 domains"/>
    <property type="match status" value="1"/>
</dbReference>
<evidence type="ECO:0000256" key="4">
    <source>
        <dbReference type="SAM" id="MobiDB-lite"/>
    </source>
</evidence>
<dbReference type="PROSITE" id="PS51745">
    <property type="entry name" value="PB1"/>
    <property type="match status" value="1"/>
</dbReference>
<feature type="region of interest" description="Disordered" evidence="4">
    <location>
        <begin position="305"/>
        <end position="402"/>
    </location>
</feature>
<dbReference type="PANTHER" id="PTHR15175">
    <property type="entry name" value="NEUTROPHIL CYTOSOLIC FACTOR 2, NEUTROPHIL NADPH OXIDASE FACTOR 2"/>
    <property type="match status" value="1"/>
</dbReference>
<evidence type="ECO:0000256" key="1">
    <source>
        <dbReference type="ARBA" id="ARBA00022737"/>
    </source>
</evidence>
<dbReference type="InterPro" id="IPR051864">
    <property type="entry name" value="NCF2_NOXA1"/>
</dbReference>
<comment type="caution">
    <text evidence="7">The sequence shown here is derived from an EMBL/GenBank/DDBJ whole genome shotgun (WGS) entry which is preliminary data.</text>
</comment>
<dbReference type="InterPro" id="IPR000270">
    <property type="entry name" value="PB1_dom"/>
</dbReference>
<dbReference type="AlphaFoldDB" id="A0AAD5YAC3"/>
<gene>
    <name evidence="6" type="ORF">HK103_000286</name>
    <name evidence="7" type="ORF">HK103_000308</name>
</gene>
<proteinExistence type="predicted"/>
<evidence type="ECO:0000313" key="6">
    <source>
        <dbReference type="EMBL" id="KAJ3260676.1"/>
    </source>
</evidence>
<evidence type="ECO:0000313" key="8">
    <source>
        <dbReference type="Proteomes" id="UP001210925"/>
    </source>
</evidence>
<evidence type="ECO:0000259" key="5">
    <source>
        <dbReference type="PROSITE" id="PS51745"/>
    </source>
</evidence>
<dbReference type="Pfam" id="PF07719">
    <property type="entry name" value="TPR_2"/>
    <property type="match status" value="1"/>
</dbReference>
<feature type="compositionally biased region" description="Low complexity" evidence="4">
    <location>
        <begin position="342"/>
        <end position="353"/>
    </location>
</feature>
<name>A0AAD5YAC3_9FUNG</name>
<dbReference type="PANTHER" id="PTHR15175:SF0">
    <property type="entry name" value="SH3 DOMAIN-CONTAINING PROTEIN C23A1.17"/>
    <property type="match status" value="1"/>
</dbReference>
<feature type="compositionally biased region" description="Polar residues" evidence="4">
    <location>
        <begin position="373"/>
        <end position="385"/>
    </location>
</feature>
<dbReference type="SMART" id="SM00028">
    <property type="entry name" value="TPR"/>
    <property type="match status" value="3"/>
</dbReference>
<sequence>MSAQLYDISCAMMGLHSTILSLLFDQFKILALRKRRQVPLETTAAEKVEPSGLTVHTPVVKEVKPALNLLGESIVEQLIKWATALTSFDQGNYKLSLVQFQEFADISKLHFNVGMVAMKLKDSEEAVAAFNRAIQCDPFLAAAYFQKAAIYYYADDVETALECYQDCYDRLRSNTFINYTQLGLDYTLHAAHIIFNLALCFLVLGDEGRGLKYFNEALDLASQSETKPDTSKIQEALRLGSQAPSKILPYEIPDTTVYRPQEDNIKNAKKVNYLGTATVVAANSANDNFDGFSGRQVKEMTLGRNYRQKNKQSPMPALPTTIPEDVQINATLTRRAPTLPKSSNSNIRQRSSSVGAKPNYINLDDAKERKPVQITQRRSSLSQNEPYERRPGLAAESPRSDASGISIPNDMIRVKATFNDTRMILVPDDVIYEELLEFVRKKFKNQDLLIKFLDESGQKCVMSNDDDLNEAIETAPNPAKLDIWCFVPSY</sequence>
<evidence type="ECO:0000313" key="7">
    <source>
        <dbReference type="EMBL" id="KAJ3260698.1"/>
    </source>
</evidence>
<dbReference type="EMBL" id="JADGKB010000010">
    <property type="protein sequence ID" value="KAJ3260698.1"/>
    <property type="molecule type" value="Genomic_DNA"/>
</dbReference>
<evidence type="ECO:0000256" key="3">
    <source>
        <dbReference type="PROSITE-ProRule" id="PRU00339"/>
    </source>
</evidence>
<dbReference type="SUPFAM" id="SSF48452">
    <property type="entry name" value="TPR-like"/>
    <property type="match status" value="1"/>
</dbReference>
<feature type="domain" description="PB1" evidence="5">
    <location>
        <begin position="411"/>
        <end position="488"/>
    </location>
</feature>